<accession>A0A7J6WHU1</accession>
<dbReference type="OrthoDB" id="10451918at2759"/>
<organism evidence="2 3">
    <name type="scientific">Thalictrum thalictroides</name>
    <name type="common">Rue-anemone</name>
    <name type="synonym">Anemone thalictroides</name>
    <dbReference type="NCBI Taxonomy" id="46969"/>
    <lineage>
        <taxon>Eukaryota</taxon>
        <taxon>Viridiplantae</taxon>
        <taxon>Streptophyta</taxon>
        <taxon>Embryophyta</taxon>
        <taxon>Tracheophyta</taxon>
        <taxon>Spermatophyta</taxon>
        <taxon>Magnoliopsida</taxon>
        <taxon>Ranunculales</taxon>
        <taxon>Ranunculaceae</taxon>
        <taxon>Thalictroideae</taxon>
        <taxon>Thalictrum</taxon>
    </lineage>
</organism>
<comment type="caution">
    <text evidence="2">The sequence shown here is derived from an EMBL/GenBank/DDBJ whole genome shotgun (WGS) entry which is preliminary data.</text>
</comment>
<reference evidence="2 3" key="1">
    <citation type="submission" date="2020-06" db="EMBL/GenBank/DDBJ databases">
        <title>Transcriptomic and genomic resources for Thalictrum thalictroides and T. hernandezii: Facilitating candidate gene discovery in an emerging model plant lineage.</title>
        <authorList>
            <person name="Arias T."/>
            <person name="Riano-Pachon D.M."/>
            <person name="Di Stilio V.S."/>
        </authorList>
    </citation>
    <scope>NUCLEOTIDE SEQUENCE [LARGE SCALE GENOMIC DNA]</scope>
    <source>
        <strain evidence="3">cv. WT478/WT964</strain>
        <tissue evidence="2">Leaves</tissue>
    </source>
</reference>
<evidence type="ECO:0000313" key="2">
    <source>
        <dbReference type="EMBL" id="KAF5197004.1"/>
    </source>
</evidence>
<proteinExistence type="predicted"/>
<feature type="domain" description="DUF4283" evidence="1">
    <location>
        <begin position="6"/>
        <end position="83"/>
    </location>
</feature>
<keyword evidence="3" id="KW-1185">Reference proteome</keyword>
<gene>
    <name evidence="2" type="ORF">FRX31_013411</name>
</gene>
<name>A0A7J6WHU1_THATH</name>
<sequence length="84" mass="9954">MLDQGAKEWEDRVVGFFLDKKLPYMMTKDVLKRRLKLKGDMEVLERDMDLVLEGDMYYFKFNNCEDKTNVLEEGPILSHGSYLL</sequence>
<dbReference type="Pfam" id="PF14111">
    <property type="entry name" value="DUF4283"/>
    <property type="match status" value="1"/>
</dbReference>
<dbReference type="EMBL" id="JABWDY010015228">
    <property type="protein sequence ID" value="KAF5197004.1"/>
    <property type="molecule type" value="Genomic_DNA"/>
</dbReference>
<evidence type="ECO:0000313" key="3">
    <source>
        <dbReference type="Proteomes" id="UP000554482"/>
    </source>
</evidence>
<dbReference type="AlphaFoldDB" id="A0A7J6WHU1"/>
<dbReference type="InterPro" id="IPR025558">
    <property type="entry name" value="DUF4283"/>
</dbReference>
<protein>
    <recommendedName>
        <fullName evidence="1">DUF4283 domain-containing protein</fullName>
    </recommendedName>
</protein>
<dbReference type="Proteomes" id="UP000554482">
    <property type="component" value="Unassembled WGS sequence"/>
</dbReference>
<evidence type="ECO:0000259" key="1">
    <source>
        <dbReference type="Pfam" id="PF14111"/>
    </source>
</evidence>